<sequence>MNGGFLFRTAIVHVAMNVAVLLPFQFILGGDGKTALPAPQKAAIRLRLVRRFVVRATAEREDFLYLVEQFFADDRRMCALVHFAAIREVAEVKRIGEQKCYLVFFERSAAALAPSARGTRLDAALKKKLRDIFESRAVLGVQLKRFPYERRFAPIRDNSLGIRVVEVAQRRGARIYTHSRFLPEASCHIHAQIADVLIGHAELHGHEEYVVVRKIRFVVCNDFLDSALLQKPTDTPAIHGIAREAVYLPTHDAVRFAALDTFQHFLKHGTARHLRAPLLHKLLCNLQSIALGERAKLGKLRLDGEHLLVLDIGAFACVEEIEHTGIISTNAQG</sequence>
<dbReference type="Proteomes" id="UP000176914">
    <property type="component" value="Unassembled WGS sequence"/>
</dbReference>
<reference evidence="1 2" key="1">
    <citation type="journal article" date="2016" name="Nat. Commun.">
        <title>Thousands of microbial genomes shed light on interconnected biogeochemical processes in an aquifer system.</title>
        <authorList>
            <person name="Anantharaman K."/>
            <person name="Brown C.T."/>
            <person name="Hug L.A."/>
            <person name="Sharon I."/>
            <person name="Castelle C.J."/>
            <person name="Probst A.J."/>
            <person name="Thomas B.C."/>
            <person name="Singh A."/>
            <person name="Wilkins M.J."/>
            <person name="Karaoz U."/>
            <person name="Brodie E.L."/>
            <person name="Williams K.H."/>
            <person name="Hubbard S.S."/>
            <person name="Banfield J.F."/>
        </authorList>
    </citation>
    <scope>NUCLEOTIDE SEQUENCE [LARGE SCALE GENOMIC DNA]</scope>
</reference>
<dbReference type="EMBL" id="MFLL01000016">
    <property type="protein sequence ID" value="OGG69200.1"/>
    <property type="molecule type" value="Genomic_DNA"/>
</dbReference>
<protein>
    <submittedName>
        <fullName evidence="1">Uncharacterized protein</fullName>
    </submittedName>
</protein>
<evidence type="ECO:0000313" key="1">
    <source>
        <dbReference type="EMBL" id="OGG69200.1"/>
    </source>
</evidence>
<accession>A0A1F6E6N8</accession>
<dbReference type="AlphaFoldDB" id="A0A1F6E6N8"/>
<proteinExistence type="predicted"/>
<name>A0A1F6E6N8_9BACT</name>
<evidence type="ECO:0000313" key="2">
    <source>
        <dbReference type="Proteomes" id="UP000176914"/>
    </source>
</evidence>
<organism evidence="1 2">
    <name type="scientific">Candidatus Kaiserbacteria bacterium RIFCSPHIGHO2_02_FULL_55_25</name>
    <dbReference type="NCBI Taxonomy" id="1798498"/>
    <lineage>
        <taxon>Bacteria</taxon>
        <taxon>Candidatus Kaiseribacteriota</taxon>
    </lineage>
</organism>
<gene>
    <name evidence="1" type="ORF">A3C20_04065</name>
</gene>
<comment type="caution">
    <text evidence="1">The sequence shown here is derived from an EMBL/GenBank/DDBJ whole genome shotgun (WGS) entry which is preliminary data.</text>
</comment>